<evidence type="ECO:0000256" key="2">
    <source>
        <dbReference type="ARBA" id="ARBA00022679"/>
    </source>
</evidence>
<dbReference type="Pfam" id="PF00534">
    <property type="entry name" value="Glycos_transf_1"/>
    <property type="match status" value="1"/>
</dbReference>
<feature type="domain" description="Glycosyltransferase subfamily 4-like N-terminal" evidence="4">
    <location>
        <begin position="11"/>
        <end position="175"/>
    </location>
</feature>
<dbReference type="GO" id="GO:0016757">
    <property type="term" value="F:glycosyltransferase activity"/>
    <property type="evidence" value="ECO:0007669"/>
    <property type="project" value="UniProtKB-KW"/>
</dbReference>
<dbReference type="Gene3D" id="3.40.50.2000">
    <property type="entry name" value="Glycogen Phosphorylase B"/>
    <property type="match status" value="2"/>
</dbReference>
<reference evidence="5" key="1">
    <citation type="submission" date="2018-05" db="EMBL/GenBank/DDBJ databases">
        <authorList>
            <person name="Lanie J.A."/>
            <person name="Ng W.-L."/>
            <person name="Kazmierczak K.M."/>
            <person name="Andrzejewski T.M."/>
            <person name="Davidsen T.M."/>
            <person name="Wayne K.J."/>
            <person name="Tettelin H."/>
            <person name="Glass J.I."/>
            <person name="Rusch D."/>
            <person name="Podicherti R."/>
            <person name="Tsui H.-C.T."/>
            <person name="Winkler M.E."/>
        </authorList>
    </citation>
    <scope>NUCLEOTIDE SEQUENCE</scope>
</reference>
<dbReference type="InterPro" id="IPR001296">
    <property type="entry name" value="Glyco_trans_1"/>
</dbReference>
<sequence>VLRIIARMNVGGPAWQTSVLTRGLGDYGFETRLLAGHLDDGEADFVALRDPDLEVVPIAGLGRPIRLGGDLQALWSVYREIRRFSPMIVHTHTAKAGVIGRVAAVAARVPIRVHTFHGHVLHGYFSPLTTRLVRMVERVLARHTTALVAVGQRVGEELVAAGIGTADKFTAIAPGVGSAGTVLDRADARALHDLPATGPVVLFIGRLTGVKRPDRLLAAFEQVVAKVPDATLVVAGQGDLLEEVRSDAQRLGESVRFLGWRPDVASLYAASDLVVISSDNEGMPVTLIEAAMAGVPGVTTDVGSASEVVEDQVTGLVVPTDPKAIAEALVDLLSDPGRRLDMGRAAKLRARQRFSSERLLADHAALYRRLADS</sequence>
<dbReference type="EMBL" id="UINC01005712">
    <property type="protein sequence ID" value="SVA23080.1"/>
    <property type="molecule type" value="Genomic_DNA"/>
</dbReference>
<dbReference type="PANTHER" id="PTHR12526:SF510">
    <property type="entry name" value="D-INOSITOL 3-PHOSPHATE GLYCOSYLTRANSFERASE"/>
    <property type="match status" value="1"/>
</dbReference>
<dbReference type="PANTHER" id="PTHR12526">
    <property type="entry name" value="GLYCOSYLTRANSFERASE"/>
    <property type="match status" value="1"/>
</dbReference>
<evidence type="ECO:0000259" key="3">
    <source>
        <dbReference type="Pfam" id="PF00534"/>
    </source>
</evidence>
<dbReference type="AlphaFoldDB" id="A0A381U4A3"/>
<organism evidence="5">
    <name type="scientific">marine metagenome</name>
    <dbReference type="NCBI Taxonomy" id="408172"/>
    <lineage>
        <taxon>unclassified sequences</taxon>
        <taxon>metagenomes</taxon>
        <taxon>ecological metagenomes</taxon>
    </lineage>
</organism>
<keyword evidence="2" id="KW-0808">Transferase</keyword>
<evidence type="ECO:0000313" key="5">
    <source>
        <dbReference type="EMBL" id="SVA23080.1"/>
    </source>
</evidence>
<gene>
    <name evidence="5" type="ORF">METZ01_LOCUS75934</name>
</gene>
<accession>A0A381U4A3</accession>
<evidence type="ECO:0008006" key="6">
    <source>
        <dbReference type="Google" id="ProtNLM"/>
    </source>
</evidence>
<protein>
    <recommendedName>
        <fullName evidence="6">Glycosyltransferase subfamily 4-like N-terminal domain-containing protein</fullName>
    </recommendedName>
</protein>
<evidence type="ECO:0000256" key="1">
    <source>
        <dbReference type="ARBA" id="ARBA00022676"/>
    </source>
</evidence>
<feature type="non-terminal residue" evidence="5">
    <location>
        <position position="1"/>
    </location>
</feature>
<dbReference type="Pfam" id="PF13579">
    <property type="entry name" value="Glyco_trans_4_4"/>
    <property type="match status" value="1"/>
</dbReference>
<proteinExistence type="predicted"/>
<feature type="domain" description="Glycosyl transferase family 1" evidence="3">
    <location>
        <begin position="187"/>
        <end position="348"/>
    </location>
</feature>
<name>A0A381U4A3_9ZZZZ</name>
<dbReference type="InterPro" id="IPR028098">
    <property type="entry name" value="Glyco_trans_4-like_N"/>
</dbReference>
<keyword evidence="1" id="KW-0328">Glycosyltransferase</keyword>
<evidence type="ECO:0000259" key="4">
    <source>
        <dbReference type="Pfam" id="PF13579"/>
    </source>
</evidence>
<dbReference type="SUPFAM" id="SSF53756">
    <property type="entry name" value="UDP-Glycosyltransferase/glycogen phosphorylase"/>
    <property type="match status" value="1"/>
</dbReference>